<accession>A0A822LCN1</accession>
<comment type="caution">
    <text evidence="1">The sequence shown here is derived from an EMBL/GenBank/DDBJ whole genome shotgun (WGS) entry which is preliminary data.</text>
</comment>
<gene>
    <name evidence="1" type="ORF">MICCA_2410005</name>
</gene>
<organism evidence="1 2">
    <name type="scientific">Microcystis aeruginosa PCC 9432</name>
    <dbReference type="NCBI Taxonomy" id="1160280"/>
    <lineage>
        <taxon>Bacteria</taxon>
        <taxon>Bacillati</taxon>
        <taxon>Cyanobacteriota</taxon>
        <taxon>Cyanophyceae</taxon>
        <taxon>Oscillatoriophycideae</taxon>
        <taxon>Chroococcales</taxon>
        <taxon>Microcystaceae</taxon>
        <taxon>Microcystis</taxon>
    </lineage>
</organism>
<reference evidence="1 2" key="1">
    <citation type="submission" date="2012-04" db="EMBL/GenBank/DDBJ databases">
        <authorList>
            <person name="Genoscope - CEA"/>
        </authorList>
    </citation>
    <scope>NUCLEOTIDE SEQUENCE [LARGE SCALE GENOMIC DNA]</scope>
    <source>
        <strain evidence="1 2">9432</strain>
    </source>
</reference>
<dbReference type="AlphaFoldDB" id="A0A822LCN1"/>
<dbReference type="RefSeq" id="WP_002754057.1">
    <property type="nucleotide sequence ID" value="NZ_HE972567.1"/>
</dbReference>
<dbReference type="EMBL" id="CAIH01000159">
    <property type="protein sequence ID" value="CCH92603.1"/>
    <property type="molecule type" value="Genomic_DNA"/>
</dbReference>
<proteinExistence type="predicted"/>
<evidence type="ECO:0000313" key="2">
    <source>
        <dbReference type="Proteomes" id="UP000005806"/>
    </source>
</evidence>
<dbReference type="Proteomes" id="UP000005806">
    <property type="component" value="Unassembled WGS sequence"/>
</dbReference>
<sequence length="65" mass="7732">MALSLAEKERIINLIEELDEITLTKVLASFQSFTEYLASVGYDVYRAREPDFMTRLFEFIVNFFW</sequence>
<protein>
    <submittedName>
        <fullName evidence="1">Uncharacterized protein</fullName>
    </submittedName>
</protein>
<name>A0A822LCN1_MICAE</name>
<evidence type="ECO:0000313" key="1">
    <source>
        <dbReference type="EMBL" id="CCH92603.1"/>
    </source>
</evidence>